<feature type="region of interest" description="Disordered" evidence="1">
    <location>
        <begin position="57"/>
        <end position="88"/>
    </location>
</feature>
<accession>A0A0N4YTW4</accession>
<dbReference type="AlphaFoldDB" id="A0A0N4YTW4"/>
<dbReference type="STRING" id="27835.A0A0N4YTW4"/>
<protein>
    <submittedName>
        <fullName evidence="2 4">Uncharacterized protein</fullName>
    </submittedName>
</protein>
<keyword evidence="3" id="KW-1185">Reference proteome</keyword>
<organism evidence="4">
    <name type="scientific">Nippostrongylus brasiliensis</name>
    <name type="common">Rat hookworm</name>
    <dbReference type="NCBI Taxonomy" id="27835"/>
    <lineage>
        <taxon>Eukaryota</taxon>
        <taxon>Metazoa</taxon>
        <taxon>Ecdysozoa</taxon>
        <taxon>Nematoda</taxon>
        <taxon>Chromadorea</taxon>
        <taxon>Rhabditida</taxon>
        <taxon>Rhabditina</taxon>
        <taxon>Rhabditomorpha</taxon>
        <taxon>Strongyloidea</taxon>
        <taxon>Heligmosomidae</taxon>
        <taxon>Nippostrongylus</taxon>
    </lineage>
</organism>
<name>A0A0N4YTW4_NIPBR</name>
<reference evidence="4" key="1">
    <citation type="submission" date="2017-02" db="UniProtKB">
        <authorList>
            <consortium name="WormBaseParasite"/>
        </authorList>
    </citation>
    <scope>IDENTIFICATION</scope>
</reference>
<evidence type="ECO:0000256" key="1">
    <source>
        <dbReference type="SAM" id="MobiDB-lite"/>
    </source>
</evidence>
<evidence type="ECO:0000313" key="3">
    <source>
        <dbReference type="Proteomes" id="UP000271162"/>
    </source>
</evidence>
<sequence length="383" mass="43514">MTAKVLLQISRALEDLIQQFDRVNLQLIKSQINAKEDAKVFESQCDPLLVNHIMEGNLGREPQPDQSGPSKHKFDRGNVTFSSNTDGERTVVEDGVEKVILAGGDVVGMSIDNDVRSIGKGGSGDAGDSDKEIIHNWTNEEYKRELEKYRKEHRINSPTDGRNETSCDIYMRCRNQMHLAVDSCAWRFANAKILPSLAESAESLLYKAEDLCDPDDQPLYEDLYEKMIRRNSLLRSCLDEKNEKFFSSSLCIPYSSVEHLIYSSAFMRLLSEDYKHSSQCYNDANLIQQKCTKLRECCPNFDSCRQETIDVNLEQAIISTTARINEGKHNCLKKKAREAFKLTLRGLLGRAGRTVRDTLDSFKQGGQLRRNVIRGAQVLARFR</sequence>
<dbReference type="Proteomes" id="UP000271162">
    <property type="component" value="Unassembled WGS sequence"/>
</dbReference>
<gene>
    <name evidence="2" type="ORF">NBR_LOCUS20687</name>
</gene>
<reference evidence="2 3" key="2">
    <citation type="submission" date="2018-11" db="EMBL/GenBank/DDBJ databases">
        <authorList>
            <consortium name="Pathogen Informatics"/>
        </authorList>
    </citation>
    <scope>NUCLEOTIDE SEQUENCE [LARGE SCALE GENOMIC DNA]</scope>
</reference>
<proteinExistence type="predicted"/>
<evidence type="ECO:0000313" key="4">
    <source>
        <dbReference type="WBParaSite" id="NBR_0002068601-mRNA-1"/>
    </source>
</evidence>
<dbReference type="WBParaSite" id="NBR_0002068601-mRNA-1">
    <property type="protein sequence ID" value="NBR_0002068601-mRNA-1"/>
    <property type="gene ID" value="NBR_0002068601"/>
</dbReference>
<evidence type="ECO:0000313" key="2">
    <source>
        <dbReference type="EMBL" id="VDL84425.1"/>
    </source>
</evidence>
<dbReference type="EMBL" id="UYSL01025417">
    <property type="protein sequence ID" value="VDL84425.1"/>
    <property type="molecule type" value="Genomic_DNA"/>
</dbReference>